<accession>A0ACA9K6L8</accession>
<gene>
    <name evidence="1" type="ORF">SCALOS_LOCUS1399</name>
</gene>
<sequence length="150" mass="15517">MFTMMLYIFVACFMPLTYATDHTVVVGGPGNVLTYTPKNVTAQPVASATNPPTNYTITVNQTSTGAYYYMCSITGHCQGGMWGVIFVSGSAPSGTAAPSGASPTSTDGTGSGSTPSPTSTKSSGTKNVNINFIVIFSFTCVLAIFSGMLF</sequence>
<comment type="caution">
    <text evidence="1">The sequence shown here is derived from an EMBL/GenBank/DDBJ whole genome shotgun (WGS) entry which is preliminary data.</text>
</comment>
<evidence type="ECO:0000313" key="1">
    <source>
        <dbReference type="EMBL" id="CAG8455876.1"/>
    </source>
</evidence>
<protein>
    <submittedName>
        <fullName evidence="1">9311_t:CDS:1</fullName>
    </submittedName>
</protein>
<organism evidence="1 2">
    <name type="scientific">Scutellospora calospora</name>
    <dbReference type="NCBI Taxonomy" id="85575"/>
    <lineage>
        <taxon>Eukaryota</taxon>
        <taxon>Fungi</taxon>
        <taxon>Fungi incertae sedis</taxon>
        <taxon>Mucoromycota</taxon>
        <taxon>Glomeromycotina</taxon>
        <taxon>Glomeromycetes</taxon>
        <taxon>Diversisporales</taxon>
        <taxon>Gigasporaceae</taxon>
        <taxon>Scutellospora</taxon>
    </lineage>
</organism>
<dbReference type="EMBL" id="CAJVPM010000949">
    <property type="protein sequence ID" value="CAG8455876.1"/>
    <property type="molecule type" value="Genomic_DNA"/>
</dbReference>
<evidence type="ECO:0000313" key="2">
    <source>
        <dbReference type="Proteomes" id="UP000789860"/>
    </source>
</evidence>
<keyword evidence="2" id="KW-1185">Reference proteome</keyword>
<name>A0ACA9K6L8_9GLOM</name>
<reference evidence="1" key="1">
    <citation type="submission" date="2021-06" db="EMBL/GenBank/DDBJ databases">
        <authorList>
            <person name="Kallberg Y."/>
            <person name="Tangrot J."/>
            <person name="Rosling A."/>
        </authorList>
    </citation>
    <scope>NUCLEOTIDE SEQUENCE</scope>
    <source>
        <strain evidence="1">AU212A</strain>
    </source>
</reference>
<dbReference type="Proteomes" id="UP000789860">
    <property type="component" value="Unassembled WGS sequence"/>
</dbReference>
<proteinExistence type="predicted"/>